<dbReference type="InterPro" id="IPR010730">
    <property type="entry name" value="HET"/>
</dbReference>
<gene>
    <name evidence="2" type="ORF">NA56DRAFT_619499</name>
</gene>
<feature type="domain" description="Heterokaryon incompatibility" evidence="1">
    <location>
        <begin position="79"/>
        <end position="238"/>
    </location>
</feature>
<evidence type="ECO:0000313" key="3">
    <source>
        <dbReference type="Proteomes" id="UP000235672"/>
    </source>
</evidence>
<reference evidence="2 3" key="1">
    <citation type="submission" date="2016-05" db="EMBL/GenBank/DDBJ databases">
        <title>A degradative enzymes factory behind the ericoid mycorrhizal symbiosis.</title>
        <authorList>
            <consortium name="DOE Joint Genome Institute"/>
            <person name="Martino E."/>
            <person name="Morin E."/>
            <person name="Grelet G."/>
            <person name="Kuo A."/>
            <person name="Kohler A."/>
            <person name="Daghino S."/>
            <person name="Barry K."/>
            <person name="Choi C."/>
            <person name="Cichocki N."/>
            <person name="Clum A."/>
            <person name="Copeland A."/>
            <person name="Hainaut M."/>
            <person name="Haridas S."/>
            <person name="Labutti K."/>
            <person name="Lindquist E."/>
            <person name="Lipzen A."/>
            <person name="Khouja H.-R."/>
            <person name="Murat C."/>
            <person name="Ohm R."/>
            <person name="Olson A."/>
            <person name="Spatafora J."/>
            <person name="Veneault-Fourrey C."/>
            <person name="Henrissat B."/>
            <person name="Grigoriev I."/>
            <person name="Martin F."/>
            <person name="Perotto S."/>
        </authorList>
    </citation>
    <scope>NUCLEOTIDE SEQUENCE [LARGE SCALE GENOMIC DNA]</scope>
    <source>
        <strain evidence="2 3">UAMH 7357</strain>
    </source>
</reference>
<keyword evidence="3" id="KW-1185">Reference proteome</keyword>
<evidence type="ECO:0000313" key="2">
    <source>
        <dbReference type="EMBL" id="PMD25415.1"/>
    </source>
</evidence>
<sequence length="638" mass="72915">MKLLCWTVDRKFRAKISQPRSSKIKDPQVGDCAIPHTYQYEELPPKGRPIRLLKLLPGMSDDKICLELFTTKLARALSYEAISYCWGDPNNLKEIICCGHTMEITYSLYSGLKRFRYPEKDRILWADAMCINQSDNKEKRIQVNMMGDIYDRATAVLVWLGEVPDLEAEKAFRLLRAINDYIDSQITDNELAANTARAVTDIPALVHRDQLFHDPSESEALRRFWLEPWFRRVWVLQEVALASTALVFYGESFINLSEVIQAAFIMSFRNDLENGCDVYQWGSAFIDSLSTYTTKDTWIQESRLLRGLQERLKRQFKPTFKDILFSSYRFEATNPLDHIYAFLGHPTAKTPGGGCLLEADYTISIEDACLKLTESLYKQNERLDFLCLLSHSTLADIEEYPSWIPMIHKTRNCNSLDHSSWNADHSAIKDFPKVVLQDRMLHGNAFIFDSIKIFSDIFGWDIFESTNSTAVEKCWNMQPTSIQPSESEGRLYAFMLTLVAGIYLGDKAQLQRDFNAFCQEKTSPEFCSSIGVKNVETEHTSLGEGNWREFEKMAYSKMRGRRFFISESGRIGLGPTLLQEGDLCCVLIGCRMPLVIRPTSTSNHFKVLGEAYIDDVIFGGVIDAHIGDALELPEITLV</sequence>
<name>A0A2J6QGM0_9HELO</name>
<dbReference type="OrthoDB" id="2288928at2759"/>
<accession>A0A2J6QGM0</accession>
<dbReference type="EMBL" id="KZ613470">
    <property type="protein sequence ID" value="PMD25415.1"/>
    <property type="molecule type" value="Genomic_DNA"/>
</dbReference>
<organism evidence="2 3">
    <name type="scientific">Hyaloscypha hepaticicola</name>
    <dbReference type="NCBI Taxonomy" id="2082293"/>
    <lineage>
        <taxon>Eukaryota</taxon>
        <taxon>Fungi</taxon>
        <taxon>Dikarya</taxon>
        <taxon>Ascomycota</taxon>
        <taxon>Pezizomycotina</taxon>
        <taxon>Leotiomycetes</taxon>
        <taxon>Helotiales</taxon>
        <taxon>Hyaloscyphaceae</taxon>
        <taxon>Hyaloscypha</taxon>
    </lineage>
</organism>
<evidence type="ECO:0000259" key="1">
    <source>
        <dbReference type="Pfam" id="PF06985"/>
    </source>
</evidence>
<dbReference type="STRING" id="1745343.A0A2J6QGM0"/>
<dbReference type="Proteomes" id="UP000235672">
    <property type="component" value="Unassembled WGS sequence"/>
</dbReference>
<protein>
    <submittedName>
        <fullName evidence="2">HET-domain-containing protein</fullName>
    </submittedName>
</protein>
<dbReference type="InterPro" id="IPR052895">
    <property type="entry name" value="HetReg/Transcr_Mod"/>
</dbReference>
<dbReference type="PANTHER" id="PTHR24148:SF73">
    <property type="entry name" value="HET DOMAIN PROTEIN (AFU_ORTHOLOGUE AFUA_8G01020)"/>
    <property type="match status" value="1"/>
</dbReference>
<dbReference type="AlphaFoldDB" id="A0A2J6QGM0"/>
<dbReference type="Pfam" id="PF06985">
    <property type="entry name" value="HET"/>
    <property type="match status" value="1"/>
</dbReference>
<dbReference type="PANTHER" id="PTHR24148">
    <property type="entry name" value="ANKYRIN REPEAT DOMAIN-CONTAINING PROTEIN 39 HOMOLOG-RELATED"/>
    <property type="match status" value="1"/>
</dbReference>
<proteinExistence type="predicted"/>
<dbReference type="Pfam" id="PF26639">
    <property type="entry name" value="Het-6_barrel"/>
    <property type="match status" value="1"/>
</dbReference>